<evidence type="ECO:0000313" key="6">
    <source>
        <dbReference type="EMBL" id="NYT39118.1"/>
    </source>
</evidence>
<protein>
    <submittedName>
        <fullName evidence="6">HAD-IC family P-type ATPase</fullName>
    </submittedName>
</protein>
<dbReference type="InterPro" id="IPR023214">
    <property type="entry name" value="HAD_sf"/>
</dbReference>
<dbReference type="InterPro" id="IPR001757">
    <property type="entry name" value="P_typ_ATPase"/>
</dbReference>
<dbReference type="InterPro" id="IPR023298">
    <property type="entry name" value="ATPase_P-typ_TM_dom_sf"/>
</dbReference>
<organism evidence="6 7">
    <name type="scientific">Allopusillimonas soli</name>
    <dbReference type="NCBI Taxonomy" id="659016"/>
    <lineage>
        <taxon>Bacteria</taxon>
        <taxon>Pseudomonadati</taxon>
        <taxon>Pseudomonadota</taxon>
        <taxon>Betaproteobacteria</taxon>
        <taxon>Burkholderiales</taxon>
        <taxon>Alcaligenaceae</taxon>
        <taxon>Allopusillimonas</taxon>
    </lineage>
</organism>
<evidence type="ECO:0000256" key="1">
    <source>
        <dbReference type="ARBA" id="ARBA00004141"/>
    </source>
</evidence>
<reference evidence="6 7" key="1">
    <citation type="submission" date="2020-07" db="EMBL/GenBank/DDBJ databases">
        <title>Taxonomic revisions and descriptions of new bacterial species based on genomic comparisons in the high-G+C-content subgroup of the family Alcaligenaceae.</title>
        <authorList>
            <person name="Szabo A."/>
            <person name="Felfoldi T."/>
        </authorList>
    </citation>
    <scope>NUCLEOTIDE SEQUENCE [LARGE SCALE GENOMIC DNA]</scope>
    <source>
        <strain evidence="6 7">DSM 25264</strain>
    </source>
</reference>
<keyword evidence="4 5" id="KW-0472">Membrane</keyword>
<dbReference type="InterPro" id="IPR023299">
    <property type="entry name" value="ATPase_P-typ_cyto_dom_N"/>
</dbReference>
<evidence type="ECO:0000256" key="5">
    <source>
        <dbReference type="SAM" id="Phobius"/>
    </source>
</evidence>
<dbReference type="PROSITE" id="PS00154">
    <property type="entry name" value="ATPASE_E1_E2"/>
    <property type="match status" value="1"/>
</dbReference>
<name>A0A853FH98_9BURK</name>
<sequence>IVTWGAIGGTLVALMVVLLYGLFRGGWLEAVLAGIAVGMSMLPEEFPVVLTVFMAMGAWRIGKVGVLTRRAAAIETLGSATVLCTDKTGTLTENRMVLAEVWLPSGEKLALDGVAPVSNDCRDLLETAALASAVDPTDPMEIALHNAYSVGVGTGAMSGRPIHTYGLRPDLLAMSN</sequence>
<evidence type="ECO:0000313" key="7">
    <source>
        <dbReference type="Proteomes" id="UP000580517"/>
    </source>
</evidence>
<gene>
    <name evidence="6" type="ORF">H0A68_19820</name>
</gene>
<dbReference type="Gene3D" id="1.20.1110.10">
    <property type="entry name" value="Calcium-transporting ATPase, transmembrane domain"/>
    <property type="match status" value="1"/>
</dbReference>
<proteinExistence type="predicted"/>
<evidence type="ECO:0000256" key="4">
    <source>
        <dbReference type="ARBA" id="ARBA00023136"/>
    </source>
</evidence>
<dbReference type="NCBIfam" id="TIGR01494">
    <property type="entry name" value="ATPase_P-type"/>
    <property type="match status" value="1"/>
</dbReference>
<comment type="subcellular location">
    <subcellularLocation>
        <location evidence="1">Membrane</location>
        <topology evidence="1">Multi-pass membrane protein</topology>
    </subcellularLocation>
</comment>
<dbReference type="GO" id="GO:0015662">
    <property type="term" value="F:P-type ion transporter activity"/>
    <property type="evidence" value="ECO:0007669"/>
    <property type="project" value="UniProtKB-ARBA"/>
</dbReference>
<dbReference type="Proteomes" id="UP000580517">
    <property type="component" value="Unassembled WGS sequence"/>
</dbReference>
<dbReference type="SUPFAM" id="SSF81665">
    <property type="entry name" value="Calcium ATPase, transmembrane domain M"/>
    <property type="match status" value="1"/>
</dbReference>
<dbReference type="Gene3D" id="3.40.1110.10">
    <property type="entry name" value="Calcium-transporting ATPase, cytoplasmic domain N"/>
    <property type="match status" value="1"/>
</dbReference>
<dbReference type="Gene3D" id="3.40.50.1000">
    <property type="entry name" value="HAD superfamily/HAD-like"/>
    <property type="match status" value="1"/>
</dbReference>
<feature type="transmembrane region" description="Helical" evidence="5">
    <location>
        <begin position="6"/>
        <end position="23"/>
    </location>
</feature>
<evidence type="ECO:0000256" key="2">
    <source>
        <dbReference type="ARBA" id="ARBA00022692"/>
    </source>
</evidence>
<accession>A0A853FH98</accession>
<dbReference type="RefSeq" id="WP_180029246.1">
    <property type="nucleotide sequence ID" value="NZ_JACCEW010000036.1"/>
</dbReference>
<feature type="non-terminal residue" evidence="6">
    <location>
        <position position="176"/>
    </location>
</feature>
<dbReference type="GO" id="GO:0005524">
    <property type="term" value="F:ATP binding"/>
    <property type="evidence" value="ECO:0007669"/>
    <property type="project" value="InterPro"/>
</dbReference>
<comment type="caution">
    <text evidence="6">The sequence shown here is derived from an EMBL/GenBank/DDBJ whole genome shotgun (WGS) entry which is preliminary data.</text>
</comment>
<dbReference type="GO" id="GO:0016887">
    <property type="term" value="F:ATP hydrolysis activity"/>
    <property type="evidence" value="ECO:0007669"/>
    <property type="project" value="InterPro"/>
</dbReference>
<dbReference type="InterPro" id="IPR018303">
    <property type="entry name" value="ATPase_P-typ_P_site"/>
</dbReference>
<feature type="non-terminal residue" evidence="6">
    <location>
        <position position="1"/>
    </location>
</feature>
<keyword evidence="7" id="KW-1185">Reference proteome</keyword>
<dbReference type="SUPFAM" id="SSF56784">
    <property type="entry name" value="HAD-like"/>
    <property type="match status" value="1"/>
</dbReference>
<dbReference type="GO" id="GO:0016020">
    <property type="term" value="C:membrane"/>
    <property type="evidence" value="ECO:0007669"/>
    <property type="project" value="UniProtKB-SubCell"/>
</dbReference>
<dbReference type="EMBL" id="JACCEW010000036">
    <property type="protein sequence ID" value="NYT39118.1"/>
    <property type="molecule type" value="Genomic_DNA"/>
</dbReference>
<keyword evidence="3 5" id="KW-1133">Transmembrane helix</keyword>
<keyword evidence="2 5" id="KW-0812">Transmembrane</keyword>
<dbReference type="PANTHER" id="PTHR42861">
    <property type="entry name" value="CALCIUM-TRANSPORTING ATPASE"/>
    <property type="match status" value="1"/>
</dbReference>
<dbReference type="InterPro" id="IPR036412">
    <property type="entry name" value="HAD-like_sf"/>
</dbReference>
<feature type="transmembrane region" description="Helical" evidence="5">
    <location>
        <begin position="30"/>
        <end position="59"/>
    </location>
</feature>
<evidence type="ECO:0000256" key="3">
    <source>
        <dbReference type="ARBA" id="ARBA00022989"/>
    </source>
</evidence>
<dbReference type="AlphaFoldDB" id="A0A853FH98"/>